<reference evidence="2 3" key="1">
    <citation type="submission" date="2018-04" db="EMBL/GenBank/DDBJ databases">
        <title>Marixanthomonas spongiae HN-E44 sp. nov., isolated from a marine sponge.</title>
        <authorList>
            <person name="Luo L."/>
            <person name="Zhuang L."/>
        </authorList>
    </citation>
    <scope>NUCLEOTIDE SEQUENCE [LARGE SCALE GENOMIC DNA]</scope>
    <source>
        <strain evidence="2 3">HN-E44</strain>
    </source>
</reference>
<dbReference type="InterPro" id="IPR009081">
    <property type="entry name" value="PP-bd_ACP"/>
</dbReference>
<dbReference type="Pfam" id="PF00550">
    <property type="entry name" value="PP-binding"/>
    <property type="match status" value="1"/>
</dbReference>
<sequence>MTTEQIYAKLLPIVKTYLPEDVSEEAIAADKDLTGELNINSAHLVDVVLDVEDEFDVEFANADMENLRTLNDAIAIIKQKLNIR</sequence>
<keyword evidence="3" id="KW-1185">Reference proteome</keyword>
<gene>
    <name evidence="2" type="ORF">DDV96_04830</name>
</gene>
<organism evidence="2 3">
    <name type="scientific">Marixanthomonas spongiae</name>
    <dbReference type="NCBI Taxonomy" id="2174845"/>
    <lineage>
        <taxon>Bacteria</taxon>
        <taxon>Pseudomonadati</taxon>
        <taxon>Bacteroidota</taxon>
        <taxon>Flavobacteriia</taxon>
        <taxon>Flavobacteriales</taxon>
        <taxon>Flavobacteriaceae</taxon>
        <taxon>Marixanthomonas</taxon>
    </lineage>
</organism>
<dbReference type="InterPro" id="IPR036736">
    <property type="entry name" value="ACP-like_sf"/>
</dbReference>
<evidence type="ECO:0000313" key="3">
    <source>
        <dbReference type="Proteomes" id="UP000245962"/>
    </source>
</evidence>
<dbReference type="Proteomes" id="UP000245962">
    <property type="component" value="Unassembled WGS sequence"/>
</dbReference>
<evidence type="ECO:0000313" key="2">
    <source>
        <dbReference type="EMBL" id="PVW15596.1"/>
    </source>
</evidence>
<comment type="caution">
    <text evidence="2">The sequence shown here is derived from an EMBL/GenBank/DDBJ whole genome shotgun (WGS) entry which is preliminary data.</text>
</comment>
<dbReference type="EMBL" id="QEHR01000003">
    <property type="protein sequence ID" value="PVW15596.1"/>
    <property type="molecule type" value="Genomic_DNA"/>
</dbReference>
<dbReference type="PROSITE" id="PS50075">
    <property type="entry name" value="CARRIER"/>
    <property type="match status" value="1"/>
</dbReference>
<dbReference type="RefSeq" id="WP_116693620.1">
    <property type="nucleotide sequence ID" value="NZ_QEHR01000003.1"/>
</dbReference>
<dbReference type="Gene3D" id="1.10.1200.10">
    <property type="entry name" value="ACP-like"/>
    <property type="match status" value="1"/>
</dbReference>
<evidence type="ECO:0000259" key="1">
    <source>
        <dbReference type="PROSITE" id="PS50075"/>
    </source>
</evidence>
<dbReference type="AlphaFoldDB" id="A0A2U0I3B1"/>
<proteinExistence type="predicted"/>
<dbReference type="OrthoDB" id="771003at2"/>
<feature type="domain" description="Carrier" evidence="1">
    <location>
        <begin position="1"/>
        <end position="81"/>
    </location>
</feature>
<protein>
    <submittedName>
        <fullName evidence="2">Acyl carrier protein</fullName>
    </submittedName>
</protein>
<accession>A0A2U0I3B1</accession>
<dbReference type="SUPFAM" id="SSF47336">
    <property type="entry name" value="ACP-like"/>
    <property type="match status" value="1"/>
</dbReference>
<name>A0A2U0I3B1_9FLAO</name>